<comment type="caution">
    <text evidence="1">The sequence shown here is derived from an EMBL/GenBank/DDBJ whole genome shotgun (WGS) entry which is preliminary data.</text>
</comment>
<dbReference type="Proteomes" id="UP001598130">
    <property type="component" value="Unassembled WGS sequence"/>
</dbReference>
<reference evidence="1 2" key="1">
    <citation type="submission" date="2022-09" db="EMBL/GenBank/DDBJ databases">
        <title>New species of Phenylobacterium.</title>
        <authorList>
            <person name="Mieszkin S."/>
        </authorList>
    </citation>
    <scope>NUCLEOTIDE SEQUENCE [LARGE SCALE GENOMIC DNA]</scope>
    <source>
        <strain evidence="1 2">HK31-G</strain>
    </source>
</reference>
<evidence type="ECO:0000313" key="2">
    <source>
        <dbReference type="Proteomes" id="UP001598130"/>
    </source>
</evidence>
<dbReference type="EMBL" id="JAOTJD010000014">
    <property type="protein sequence ID" value="MFD3264105.1"/>
    <property type="molecule type" value="Genomic_DNA"/>
</dbReference>
<protein>
    <submittedName>
        <fullName evidence="1">Uncharacterized protein</fullName>
    </submittedName>
</protein>
<organism evidence="1 2">
    <name type="scientific">Phenylobacterium ferrooxidans</name>
    <dbReference type="NCBI Taxonomy" id="2982689"/>
    <lineage>
        <taxon>Bacteria</taxon>
        <taxon>Pseudomonadati</taxon>
        <taxon>Pseudomonadota</taxon>
        <taxon>Alphaproteobacteria</taxon>
        <taxon>Caulobacterales</taxon>
        <taxon>Caulobacteraceae</taxon>
        <taxon>Phenylobacterium</taxon>
    </lineage>
</organism>
<keyword evidence="2" id="KW-1185">Reference proteome</keyword>
<evidence type="ECO:0000313" key="1">
    <source>
        <dbReference type="EMBL" id="MFD3264105.1"/>
    </source>
</evidence>
<dbReference type="RefSeq" id="WP_377369522.1">
    <property type="nucleotide sequence ID" value="NZ_JAOTJD010000014.1"/>
</dbReference>
<name>A0ABW6CM03_9CAUL</name>
<proteinExistence type="predicted"/>
<accession>A0ABW6CM03</accession>
<sequence length="163" mass="17959">MPCETTHLRDLSQGEHMLVWGFRAIAFGVGVCPLVRRQYEQACGVTGSEALNALEVFIRELARRGRRKVTLCVPGSCRLSHDEQLIVAIFAAAQIEDYPRLEAHLAWLLADACQPPFPAAACLVAQAFNLNGLILRVPDMTPPAVTMEAYEATDVVVPFRRAI</sequence>
<gene>
    <name evidence="1" type="ORF">OCL97_09040</name>
</gene>